<protein>
    <submittedName>
        <fullName evidence="1">Uncharacterized protein</fullName>
    </submittedName>
</protein>
<evidence type="ECO:0000313" key="1">
    <source>
        <dbReference type="EMBL" id="KAG0419200.1"/>
    </source>
</evidence>
<keyword evidence="2" id="KW-1185">Reference proteome</keyword>
<proteinExistence type="predicted"/>
<comment type="caution">
    <text evidence="1">The sequence shown here is derived from an EMBL/GenBank/DDBJ whole genome shotgun (WGS) entry which is preliminary data.</text>
</comment>
<sequence length="753" mass="84058">MRTCLLGFLVTAALAAAQQVAESSLSPLSAATDTGRQQDRAQVEQQWSQMEKALRTAAESAVGKVFPTLVKASSEAEVSGDCQAALLKVILGVRRLKDWAIRMVDSSGKLPMGIMTGSVAALGAYDQCLSVHHDDDTHDPIVGRYCTLNIQFPYLPRTFKNSSEIIKEKDSFMHWVYNYGKWMKYFPIRIGICLPSHCVKEDLEKLGKYIVKPVNMKSWVGTCEGETPTKITTLQVVVLSILGALLVLVILGTCIDRMCGPKKAEKPNSQSGHLGLAIKMLASFSFVANTRKLLYPRRSRDTLCVLHGIRVLSCLWIILGHTYFLADIVSFIRFKRLKTLEDLNTDVAFTAIENFLPVDTFFFISGLLIVYSNWGRLEKKKGKLNVLSAFLQRFWRMTPSYMLVVGVFLLLPLVGSGPLWKETMDPLLENCMQSWWTNLLYVSNYLPYDKMCLLHTWFQAVNMQFFIIALPLLLFVYKCRVLGLTLVVSLCLISTLAVGLITYFFQLPPALLLSTSEWSKAVQHLNLIYFQPFTHFGPFCVGLFCGYYLFQNKGITLKPTTLVVGWLSALVCALVALLGAYPFRAGYDVDSVLMAFYAAMHRTVWCVAVAWLTVACELGHGGLLNETLSWRGLVPLSTLSYLIYLIHPLVVYVHVATTREIVNLDHFTMCYSFLGHATISVGLAYVAHVVVELPFASLKDIIWRRSSSTTTTDPRQCCPTLGTKGPELHTVCVPGLNGAVRQQPLDLGLPTRT</sequence>
<gene>
    <name evidence="1" type="ORF">HPB47_004284</name>
</gene>
<dbReference type="EMBL" id="JABSTQ010010650">
    <property type="protein sequence ID" value="KAG0419200.1"/>
    <property type="molecule type" value="Genomic_DNA"/>
</dbReference>
<reference evidence="1 2" key="1">
    <citation type="journal article" date="2020" name="Cell">
        <title>Large-Scale Comparative Analyses of Tick Genomes Elucidate Their Genetic Diversity and Vector Capacities.</title>
        <authorList>
            <consortium name="Tick Genome and Microbiome Consortium (TIGMIC)"/>
            <person name="Jia N."/>
            <person name="Wang J."/>
            <person name="Shi W."/>
            <person name="Du L."/>
            <person name="Sun Y."/>
            <person name="Zhan W."/>
            <person name="Jiang J.F."/>
            <person name="Wang Q."/>
            <person name="Zhang B."/>
            <person name="Ji P."/>
            <person name="Bell-Sakyi L."/>
            <person name="Cui X.M."/>
            <person name="Yuan T.T."/>
            <person name="Jiang B.G."/>
            <person name="Yang W.F."/>
            <person name="Lam T.T."/>
            <person name="Chang Q.C."/>
            <person name="Ding S.J."/>
            <person name="Wang X.J."/>
            <person name="Zhu J.G."/>
            <person name="Ruan X.D."/>
            <person name="Zhao L."/>
            <person name="Wei J.T."/>
            <person name="Ye R.Z."/>
            <person name="Que T.C."/>
            <person name="Du C.H."/>
            <person name="Zhou Y.H."/>
            <person name="Cheng J.X."/>
            <person name="Dai P.F."/>
            <person name="Guo W.B."/>
            <person name="Han X.H."/>
            <person name="Huang E.J."/>
            <person name="Li L.F."/>
            <person name="Wei W."/>
            <person name="Gao Y.C."/>
            <person name="Liu J.Z."/>
            <person name="Shao H.Z."/>
            <person name="Wang X."/>
            <person name="Wang C.C."/>
            <person name="Yang T.C."/>
            <person name="Huo Q.B."/>
            <person name="Li W."/>
            <person name="Chen H.Y."/>
            <person name="Chen S.E."/>
            <person name="Zhou L.G."/>
            <person name="Ni X.B."/>
            <person name="Tian J.H."/>
            <person name="Sheng Y."/>
            <person name="Liu T."/>
            <person name="Pan Y.S."/>
            <person name="Xia L.Y."/>
            <person name="Li J."/>
            <person name="Zhao F."/>
            <person name="Cao W.C."/>
        </authorList>
    </citation>
    <scope>NUCLEOTIDE SEQUENCE [LARGE SCALE GENOMIC DNA]</scope>
    <source>
        <strain evidence="1">Iper-2018</strain>
    </source>
</reference>
<accession>A0AC60PG44</accession>
<organism evidence="1 2">
    <name type="scientific">Ixodes persulcatus</name>
    <name type="common">Taiga tick</name>
    <dbReference type="NCBI Taxonomy" id="34615"/>
    <lineage>
        <taxon>Eukaryota</taxon>
        <taxon>Metazoa</taxon>
        <taxon>Ecdysozoa</taxon>
        <taxon>Arthropoda</taxon>
        <taxon>Chelicerata</taxon>
        <taxon>Arachnida</taxon>
        <taxon>Acari</taxon>
        <taxon>Parasitiformes</taxon>
        <taxon>Ixodida</taxon>
        <taxon>Ixodoidea</taxon>
        <taxon>Ixodidae</taxon>
        <taxon>Ixodinae</taxon>
        <taxon>Ixodes</taxon>
    </lineage>
</organism>
<name>A0AC60PG44_IXOPE</name>
<dbReference type="Proteomes" id="UP000805193">
    <property type="component" value="Unassembled WGS sequence"/>
</dbReference>
<evidence type="ECO:0000313" key="2">
    <source>
        <dbReference type="Proteomes" id="UP000805193"/>
    </source>
</evidence>